<dbReference type="PANTHER" id="PTHR43566">
    <property type="entry name" value="CONSERVED PROTEIN"/>
    <property type="match status" value="1"/>
</dbReference>
<keyword evidence="4" id="KW-1185">Reference proteome</keyword>
<comment type="caution">
    <text evidence="3">The sequence shown here is derived from an EMBL/GenBank/DDBJ whole genome shotgun (WGS) entry which is preliminary data.</text>
</comment>
<dbReference type="SUPFAM" id="SSF52540">
    <property type="entry name" value="P-loop containing nucleoside triphosphate hydrolases"/>
    <property type="match status" value="1"/>
</dbReference>
<protein>
    <submittedName>
        <fullName evidence="3">ATPase</fullName>
    </submittedName>
</protein>
<accession>A0A5C6M3F8</accession>
<feature type="domain" description="AAA" evidence="1">
    <location>
        <begin position="18"/>
        <end position="146"/>
    </location>
</feature>
<dbReference type="EMBL" id="SRHE01000497">
    <property type="protein sequence ID" value="TWW08807.1"/>
    <property type="molecule type" value="Genomic_DNA"/>
</dbReference>
<evidence type="ECO:0000259" key="1">
    <source>
        <dbReference type="Pfam" id="PF13173"/>
    </source>
</evidence>
<dbReference type="InterPro" id="IPR027417">
    <property type="entry name" value="P-loop_NTPase"/>
</dbReference>
<evidence type="ECO:0000313" key="4">
    <source>
        <dbReference type="Proteomes" id="UP000321083"/>
    </source>
</evidence>
<dbReference type="AlphaFoldDB" id="A0A5C6M3F8"/>
<gene>
    <name evidence="3" type="ORF">E3A20_20650</name>
</gene>
<proteinExistence type="predicted"/>
<dbReference type="InterPro" id="IPR025420">
    <property type="entry name" value="DUF4143"/>
</dbReference>
<reference evidence="3 4" key="1">
    <citation type="submission" date="2019-08" db="EMBL/GenBank/DDBJ databases">
        <title>100 year-old enigma solved: identification of Planctomyces bekefii, the type genus and species of the phylum Planctomycetes.</title>
        <authorList>
            <person name="Svetlana D.N."/>
            <person name="Overmann J."/>
        </authorList>
    </citation>
    <scope>NUCLEOTIDE SEQUENCE [LARGE SCALE GENOMIC DNA]</scope>
    <source>
        <strain evidence="3">Phe10_nw2017</strain>
    </source>
</reference>
<dbReference type="Pfam" id="PF13173">
    <property type="entry name" value="AAA_14"/>
    <property type="match status" value="1"/>
</dbReference>
<evidence type="ECO:0000313" key="3">
    <source>
        <dbReference type="EMBL" id="TWW08807.1"/>
    </source>
</evidence>
<reference evidence="3 4" key="2">
    <citation type="submission" date="2019-08" db="EMBL/GenBank/DDBJ databases">
        <authorList>
            <person name="Henke P."/>
        </authorList>
    </citation>
    <scope>NUCLEOTIDE SEQUENCE [LARGE SCALE GENOMIC DNA]</scope>
    <source>
        <strain evidence="3">Phe10_nw2017</strain>
    </source>
</reference>
<dbReference type="InterPro" id="IPR041682">
    <property type="entry name" value="AAA_14"/>
</dbReference>
<dbReference type="Proteomes" id="UP000321083">
    <property type="component" value="Unassembled WGS sequence"/>
</dbReference>
<name>A0A5C6M3F8_9PLAN</name>
<evidence type="ECO:0000259" key="2">
    <source>
        <dbReference type="Pfam" id="PF13635"/>
    </source>
</evidence>
<dbReference type="Pfam" id="PF13635">
    <property type="entry name" value="DUF4143"/>
    <property type="match status" value="1"/>
</dbReference>
<organism evidence="3 4">
    <name type="scientific">Planctomyces bekefii</name>
    <dbReference type="NCBI Taxonomy" id="1653850"/>
    <lineage>
        <taxon>Bacteria</taxon>
        <taxon>Pseudomonadati</taxon>
        <taxon>Planctomycetota</taxon>
        <taxon>Planctomycetia</taxon>
        <taxon>Planctomycetales</taxon>
        <taxon>Planctomycetaceae</taxon>
        <taxon>Planctomyces</taxon>
    </lineage>
</organism>
<feature type="domain" description="DUF4143" evidence="2">
    <location>
        <begin position="183"/>
        <end position="343"/>
    </location>
</feature>
<dbReference type="PANTHER" id="PTHR43566:SF2">
    <property type="entry name" value="DUF4143 DOMAIN-CONTAINING PROTEIN"/>
    <property type="match status" value="1"/>
</dbReference>
<sequence>MVTRELNLSKQLGKSSSAFLFGARGVGKTRLCKEFVADQRSTGESVLEYDLLHNETYQRFLKRPHLFRLEIERQIVNRKSLFVFVDEIQKVPALLDEVHSLYETYHKKIRFLLSGSSARKLKRTGANMLAGRALTLHLHPLTLWEYDQPIEEAIHLGSLPGIVIDNDAPEQSLRSYVSTYLKEEIQQEALVRKIEAFARFLEVAGQYHAEVLNASAIADYAGVSSQTVADYVSILEDTLLAYRLPGWHASKTKQLRTTPKLYLFDNGVASALRGELSNESIESSSRFGKMFEARLIQECLRLNDYRMLDLKFSYWRTNNDIEVDLIVSRGAARPLAAIEIKSSRQPDEAHLSGLKRFEQDYPKVPKFCLSRTPNSYKISNVEVVPYHQLPEILLKL</sequence>